<evidence type="ECO:0000313" key="2">
    <source>
        <dbReference type="EMBL" id="QHI71499.1"/>
    </source>
</evidence>
<evidence type="ECO:0000259" key="1">
    <source>
        <dbReference type="Pfam" id="PF13354"/>
    </source>
</evidence>
<dbReference type="GO" id="GO:0046677">
    <property type="term" value="P:response to antibiotic"/>
    <property type="evidence" value="ECO:0007669"/>
    <property type="project" value="InterPro"/>
</dbReference>
<accession>A0A6P1M9W5</accession>
<dbReference type="GO" id="GO:0008800">
    <property type="term" value="F:beta-lactamase activity"/>
    <property type="evidence" value="ECO:0007669"/>
    <property type="project" value="InterPro"/>
</dbReference>
<dbReference type="PANTHER" id="PTHR35333">
    <property type="entry name" value="BETA-LACTAMASE"/>
    <property type="match status" value="1"/>
</dbReference>
<dbReference type="SUPFAM" id="SSF56601">
    <property type="entry name" value="beta-lactamase/transpeptidase-like"/>
    <property type="match status" value="1"/>
</dbReference>
<organism evidence="2 3">
    <name type="scientific">Aminipila terrae</name>
    <dbReference type="NCBI Taxonomy" id="2697030"/>
    <lineage>
        <taxon>Bacteria</taxon>
        <taxon>Bacillati</taxon>
        <taxon>Bacillota</taxon>
        <taxon>Clostridia</taxon>
        <taxon>Peptostreptococcales</taxon>
        <taxon>Anaerovoracaceae</taxon>
        <taxon>Aminipila</taxon>
    </lineage>
</organism>
<proteinExistence type="predicted"/>
<dbReference type="InterPro" id="IPR012338">
    <property type="entry name" value="Beta-lactam/transpept-like"/>
</dbReference>
<dbReference type="RefSeq" id="WP_162361274.1">
    <property type="nucleotide sequence ID" value="NZ_CP047591.1"/>
</dbReference>
<dbReference type="Pfam" id="PF13354">
    <property type="entry name" value="Beta-lactamase2"/>
    <property type="match status" value="1"/>
</dbReference>
<feature type="domain" description="Beta-lactamase class A catalytic" evidence="1">
    <location>
        <begin position="16"/>
        <end position="225"/>
    </location>
</feature>
<dbReference type="EMBL" id="CP047591">
    <property type="protein sequence ID" value="QHI71499.1"/>
    <property type="molecule type" value="Genomic_DNA"/>
</dbReference>
<dbReference type="InterPro" id="IPR045155">
    <property type="entry name" value="Beta-lactam_cat"/>
</dbReference>
<dbReference type="PANTHER" id="PTHR35333:SF3">
    <property type="entry name" value="BETA-LACTAMASE-TYPE TRANSPEPTIDASE FOLD CONTAINING PROTEIN"/>
    <property type="match status" value="1"/>
</dbReference>
<evidence type="ECO:0000313" key="3">
    <source>
        <dbReference type="Proteomes" id="UP000463883"/>
    </source>
</evidence>
<dbReference type="AlphaFoldDB" id="A0A6P1M9W5"/>
<sequence length="253" mass="28634">MDNILKEINTIPGHIGFYYKNMVTDECISFNENHHYIPASVIKLPIVMEIFRLSAKGKVSLDSKLLVKDEDKMPSCGALNSFTGELWVDIRTLCNLMITISDNTATNVLISYFGTDTLNEGFQSIGLTETRVNRRLFDAEASEKGIQNVITPAEIGMLLERLYRNEFVNQQVSEDIKEILFRQQIKHKIKELLPVGTKVGSKTGDDDNISNDVGIVYAKQPFVVCFISNETVPSLFNPFIRKTSLELFNRCNK</sequence>
<name>A0A6P1M9W5_9FIRM</name>
<dbReference type="Gene3D" id="3.40.710.10">
    <property type="entry name" value="DD-peptidase/beta-lactamase superfamily"/>
    <property type="match status" value="1"/>
</dbReference>
<dbReference type="KEGG" id="amic:Ami3637_03080"/>
<dbReference type="InterPro" id="IPR000871">
    <property type="entry name" value="Beta-lactam_class-A"/>
</dbReference>
<gene>
    <name evidence="2" type="ORF">Ami3637_03080</name>
</gene>
<keyword evidence="2" id="KW-0378">Hydrolase</keyword>
<reference evidence="2 3" key="1">
    <citation type="submission" date="2020-01" db="EMBL/GenBank/DDBJ databases">
        <title>Genomic analysis of Aminipila sp. CBA3637.</title>
        <authorList>
            <person name="Kim Y.B."/>
            <person name="Roh S.W."/>
        </authorList>
    </citation>
    <scope>NUCLEOTIDE SEQUENCE [LARGE SCALE GENOMIC DNA]</scope>
    <source>
        <strain evidence="2 3">CBA3637</strain>
    </source>
</reference>
<protein>
    <submittedName>
        <fullName evidence="2">Serine hydrolase</fullName>
    </submittedName>
</protein>
<dbReference type="GO" id="GO:0030655">
    <property type="term" value="P:beta-lactam antibiotic catabolic process"/>
    <property type="evidence" value="ECO:0007669"/>
    <property type="project" value="InterPro"/>
</dbReference>
<dbReference type="Proteomes" id="UP000463883">
    <property type="component" value="Chromosome"/>
</dbReference>
<keyword evidence="3" id="KW-1185">Reference proteome</keyword>